<dbReference type="NCBIfam" id="TIGR00536">
    <property type="entry name" value="hemK_fam"/>
    <property type="match status" value="1"/>
</dbReference>
<protein>
    <recommendedName>
        <fullName evidence="4">Release factor glutamine methyltransferase</fullName>
        <shortName evidence="4">RF MTase</shortName>
        <ecNumber evidence="4">2.1.1.297</ecNumber>
    </recommendedName>
    <alternativeName>
        <fullName evidence="4">N5-glutamine methyltransferase PrmC</fullName>
    </alternativeName>
    <alternativeName>
        <fullName evidence="4">Protein-(glutamine-N5) MTase PrmC</fullName>
    </alternativeName>
    <alternativeName>
        <fullName evidence="4">Protein-glutamine N-methyltransferase PrmC</fullName>
    </alternativeName>
</protein>
<dbReference type="InterPro" id="IPR004556">
    <property type="entry name" value="HemK-like"/>
</dbReference>
<evidence type="ECO:0000256" key="1">
    <source>
        <dbReference type="ARBA" id="ARBA00022603"/>
    </source>
</evidence>
<comment type="caution">
    <text evidence="7">The sequence shown here is derived from an EMBL/GenBank/DDBJ whole genome shotgun (WGS) entry which is preliminary data.</text>
</comment>
<gene>
    <name evidence="4" type="primary">prmC</name>
    <name evidence="7" type="ORF">FB460_1428</name>
</gene>
<dbReference type="InterPro" id="IPR040758">
    <property type="entry name" value="PrmC_N"/>
</dbReference>
<reference evidence="7 8" key="1">
    <citation type="submission" date="2019-06" db="EMBL/GenBank/DDBJ databases">
        <title>Sequencing the genomes of 1000 actinobacteria strains.</title>
        <authorList>
            <person name="Klenk H.-P."/>
        </authorList>
    </citation>
    <scope>NUCLEOTIDE SEQUENCE [LARGE SCALE GENOMIC DNA]</scope>
    <source>
        <strain evidence="7 8">DSM 8251</strain>
    </source>
</reference>
<proteinExistence type="inferred from homology"/>
<dbReference type="Gene3D" id="1.10.8.10">
    <property type="entry name" value="DNA helicase RuvA subunit, C-terminal domain"/>
    <property type="match status" value="1"/>
</dbReference>
<dbReference type="PROSITE" id="PS00092">
    <property type="entry name" value="N6_MTASE"/>
    <property type="match status" value="1"/>
</dbReference>
<dbReference type="HAMAP" id="MF_02126">
    <property type="entry name" value="RF_methyltr_PrmC"/>
    <property type="match status" value="1"/>
</dbReference>
<dbReference type="GO" id="GO:0102559">
    <property type="term" value="F:peptide chain release factor N(5)-glutamine methyltransferase activity"/>
    <property type="evidence" value="ECO:0007669"/>
    <property type="project" value="UniProtKB-EC"/>
</dbReference>
<evidence type="ECO:0000259" key="5">
    <source>
        <dbReference type="Pfam" id="PF13649"/>
    </source>
</evidence>
<dbReference type="OrthoDB" id="9800643at2"/>
<evidence type="ECO:0000256" key="3">
    <source>
        <dbReference type="ARBA" id="ARBA00022691"/>
    </source>
</evidence>
<feature type="binding site" evidence="4">
    <location>
        <begin position="198"/>
        <end position="201"/>
    </location>
    <ligand>
        <name>substrate</name>
    </ligand>
</feature>
<name>A0A542ZB71_9ACTN</name>
<dbReference type="InterPro" id="IPR041698">
    <property type="entry name" value="Methyltransf_25"/>
</dbReference>
<dbReference type="PANTHER" id="PTHR18895">
    <property type="entry name" value="HEMK METHYLTRANSFERASE"/>
    <property type="match status" value="1"/>
</dbReference>
<comment type="caution">
    <text evidence="4">Lacks conserved residue(s) required for the propagation of feature annotation.</text>
</comment>
<dbReference type="InterPro" id="IPR002052">
    <property type="entry name" value="DNA_methylase_N6_adenine_CS"/>
</dbReference>
<accession>A0A542ZB71</accession>
<feature type="domain" description="Release factor glutamine methyltransferase N-terminal" evidence="6">
    <location>
        <begin position="20"/>
        <end position="82"/>
    </location>
</feature>
<keyword evidence="8" id="KW-1185">Reference proteome</keyword>
<keyword evidence="3 4" id="KW-0949">S-adenosyl-L-methionine</keyword>
<dbReference type="PANTHER" id="PTHR18895:SF74">
    <property type="entry name" value="MTRF1L RELEASE FACTOR GLUTAMINE METHYLTRANSFERASE"/>
    <property type="match status" value="1"/>
</dbReference>
<dbReference type="GO" id="GO:0003676">
    <property type="term" value="F:nucleic acid binding"/>
    <property type="evidence" value="ECO:0007669"/>
    <property type="project" value="InterPro"/>
</dbReference>
<dbReference type="AlphaFoldDB" id="A0A542ZB71"/>
<dbReference type="SUPFAM" id="SSF53335">
    <property type="entry name" value="S-adenosyl-L-methionine-dependent methyltransferases"/>
    <property type="match status" value="1"/>
</dbReference>
<dbReference type="Pfam" id="PF17827">
    <property type="entry name" value="PrmC_N"/>
    <property type="match status" value="1"/>
</dbReference>
<dbReference type="GO" id="GO:0032259">
    <property type="term" value="P:methylation"/>
    <property type="evidence" value="ECO:0007669"/>
    <property type="project" value="UniProtKB-KW"/>
</dbReference>
<evidence type="ECO:0000256" key="2">
    <source>
        <dbReference type="ARBA" id="ARBA00022679"/>
    </source>
</evidence>
<organism evidence="7 8">
    <name type="scientific">Propioniferax innocua</name>
    <dbReference type="NCBI Taxonomy" id="1753"/>
    <lineage>
        <taxon>Bacteria</taxon>
        <taxon>Bacillati</taxon>
        <taxon>Actinomycetota</taxon>
        <taxon>Actinomycetes</taxon>
        <taxon>Propionibacteriales</taxon>
        <taxon>Propionibacteriaceae</taxon>
        <taxon>Propioniferax</taxon>
    </lineage>
</organism>
<dbReference type="Pfam" id="PF13649">
    <property type="entry name" value="Methyltransf_25"/>
    <property type="match status" value="1"/>
</dbReference>
<dbReference type="EC" id="2.1.1.297" evidence="4"/>
<dbReference type="InterPro" id="IPR050320">
    <property type="entry name" value="N5-glutamine_MTase"/>
</dbReference>
<feature type="binding site" evidence="4">
    <location>
        <position position="198"/>
    </location>
    <ligand>
        <name>S-adenosyl-L-methionine</name>
        <dbReference type="ChEBI" id="CHEBI:59789"/>
    </ligand>
</feature>
<dbReference type="InterPro" id="IPR019874">
    <property type="entry name" value="RF_methyltr_PrmC"/>
</dbReference>
<evidence type="ECO:0000256" key="4">
    <source>
        <dbReference type="HAMAP-Rule" id="MF_02126"/>
    </source>
</evidence>
<dbReference type="CDD" id="cd02440">
    <property type="entry name" value="AdoMet_MTases"/>
    <property type="match status" value="1"/>
</dbReference>
<evidence type="ECO:0000313" key="8">
    <source>
        <dbReference type="Proteomes" id="UP000316196"/>
    </source>
</evidence>
<comment type="function">
    <text evidence="4">Methylates the class 1 translation termination release factors RF1/PrfA and RF2/PrfB on the glutamine residue of the universally conserved GGQ motif.</text>
</comment>
<keyword evidence="2 4" id="KW-0808">Transferase</keyword>
<dbReference type="Proteomes" id="UP000316196">
    <property type="component" value="Unassembled WGS sequence"/>
</dbReference>
<dbReference type="RefSeq" id="WP_142094252.1">
    <property type="nucleotide sequence ID" value="NZ_BAAAMD010000003.1"/>
</dbReference>
<dbReference type="InterPro" id="IPR029063">
    <property type="entry name" value="SAM-dependent_MTases_sf"/>
</dbReference>
<dbReference type="EMBL" id="VFOR01000002">
    <property type="protein sequence ID" value="TQL57595.1"/>
    <property type="molecule type" value="Genomic_DNA"/>
</dbReference>
<comment type="similarity">
    <text evidence="4">Belongs to the protein N5-glutamine methyltransferase family. PrmC subfamily.</text>
</comment>
<sequence>MTGNGPVIEPGPATAVARAVARHLSAAGMASPDADARQLVAHVIGVGASRLFTADVDAAALPILTELVTRRGAGEPLQHLTGVTGFRTIEVSVGPGVFIPRPETETMVQAALDWILTERLRAPRVVDLCTGSGVIAAALAAELGEADVDADIHAVELSDEALDHAHRNLSGTGVHLHAGGMAQALPEFNGTVDVVISNPPYVPLEAWESVPAEVRDHDPHLALFSGDDGLDAMHVVSQVARRLLKPGGLVLAEHAEVQHDAVIELFTADGWAHVRDNRDLTGRWRFVTAIAPVGSGSSMA</sequence>
<keyword evidence="1 4" id="KW-0489">Methyltransferase</keyword>
<evidence type="ECO:0000259" key="6">
    <source>
        <dbReference type="Pfam" id="PF17827"/>
    </source>
</evidence>
<evidence type="ECO:0000313" key="7">
    <source>
        <dbReference type="EMBL" id="TQL57595.1"/>
    </source>
</evidence>
<dbReference type="Gene3D" id="3.40.50.150">
    <property type="entry name" value="Vaccinia Virus protein VP39"/>
    <property type="match status" value="1"/>
</dbReference>
<dbReference type="NCBIfam" id="TIGR03534">
    <property type="entry name" value="RF_mod_PrmC"/>
    <property type="match status" value="1"/>
</dbReference>
<feature type="binding site" evidence="4">
    <location>
        <position position="156"/>
    </location>
    <ligand>
        <name>S-adenosyl-L-methionine</name>
        <dbReference type="ChEBI" id="CHEBI:59789"/>
    </ligand>
</feature>
<comment type="catalytic activity">
    <reaction evidence="4">
        <text>L-glutaminyl-[peptide chain release factor] + S-adenosyl-L-methionine = N(5)-methyl-L-glutaminyl-[peptide chain release factor] + S-adenosyl-L-homocysteine + H(+)</text>
        <dbReference type="Rhea" id="RHEA:42896"/>
        <dbReference type="Rhea" id="RHEA-COMP:10271"/>
        <dbReference type="Rhea" id="RHEA-COMP:10272"/>
        <dbReference type="ChEBI" id="CHEBI:15378"/>
        <dbReference type="ChEBI" id="CHEBI:30011"/>
        <dbReference type="ChEBI" id="CHEBI:57856"/>
        <dbReference type="ChEBI" id="CHEBI:59789"/>
        <dbReference type="ChEBI" id="CHEBI:61891"/>
        <dbReference type="EC" id="2.1.1.297"/>
    </reaction>
</comment>
<feature type="domain" description="Methyltransferase" evidence="5">
    <location>
        <begin position="125"/>
        <end position="215"/>
    </location>
</feature>